<evidence type="ECO:0000256" key="1">
    <source>
        <dbReference type="SAM" id="MobiDB-lite"/>
    </source>
</evidence>
<dbReference type="OMA" id="EDPFTHA"/>
<dbReference type="STRING" id="945553.A0A0D2KSW3"/>
<reference evidence="3" key="1">
    <citation type="submission" date="2014-04" db="EMBL/GenBank/DDBJ databases">
        <title>Evolutionary Origins and Diversification of the Mycorrhizal Mutualists.</title>
        <authorList>
            <consortium name="DOE Joint Genome Institute"/>
            <consortium name="Mycorrhizal Genomics Consortium"/>
            <person name="Kohler A."/>
            <person name="Kuo A."/>
            <person name="Nagy L.G."/>
            <person name="Floudas D."/>
            <person name="Copeland A."/>
            <person name="Barry K.W."/>
            <person name="Cichocki N."/>
            <person name="Veneault-Fourrey C."/>
            <person name="LaButti K."/>
            <person name="Lindquist E.A."/>
            <person name="Lipzen A."/>
            <person name="Lundell T."/>
            <person name="Morin E."/>
            <person name="Murat C."/>
            <person name="Riley R."/>
            <person name="Ohm R."/>
            <person name="Sun H."/>
            <person name="Tunlid A."/>
            <person name="Henrissat B."/>
            <person name="Grigoriev I.V."/>
            <person name="Hibbett D.S."/>
            <person name="Martin F."/>
        </authorList>
    </citation>
    <scope>NUCLEOTIDE SEQUENCE [LARGE SCALE GENOMIC DNA]</scope>
    <source>
        <strain evidence="3">FD-334 SS-4</strain>
    </source>
</reference>
<name>A0A0D2KSW3_HYPSF</name>
<dbReference type="Proteomes" id="UP000054270">
    <property type="component" value="Unassembled WGS sequence"/>
</dbReference>
<dbReference type="OrthoDB" id="16851at2759"/>
<sequence length="399" mass="43460">MSTRKRKPEGEVYSIFKKKKPDADSLEHGSADSYATQGVDAKQKLLAFKNLLDFTDVTTEEEIGSRFDEISRTLLHELRIMVRREKKEDLELEVLEAEFYLQIGGCHEDPFTHGSEEQKISGRWYFHRAPRFSKDSHRSNTSATEYRGGSRKGMDLTLGGPSQLTSPSASSSGSVTNEGRLLRGGVLLRSVRQVATGKVTSGPSLLVDLILGASGASSIEELVDEKWAKNISAFLSEEDDKQAVCLFLKPVVATPKKPPPIYFSPRIGLELSHPGTTSASTLPLHPRIRFLPKRYRFFTNPALLVVNGRPQTFLAILHQLSTSSSDASGSKTNTSISRSIASITGTKEATAAKYLADYNSGREGGISLIDSFIGAKGKGASSSPATYLKMMGALSTIPI</sequence>
<dbReference type="AlphaFoldDB" id="A0A0D2KSW3"/>
<protein>
    <submittedName>
        <fullName evidence="2">Uncharacterized protein</fullName>
    </submittedName>
</protein>
<dbReference type="EMBL" id="KN817599">
    <property type="protein sequence ID" value="KJA17717.1"/>
    <property type="molecule type" value="Genomic_DNA"/>
</dbReference>
<feature type="compositionally biased region" description="Low complexity" evidence="1">
    <location>
        <begin position="162"/>
        <end position="174"/>
    </location>
</feature>
<gene>
    <name evidence="2" type="ORF">HYPSUDRAFT_46049</name>
</gene>
<evidence type="ECO:0000313" key="3">
    <source>
        <dbReference type="Proteomes" id="UP000054270"/>
    </source>
</evidence>
<organism evidence="2 3">
    <name type="scientific">Hypholoma sublateritium (strain FD-334 SS-4)</name>
    <dbReference type="NCBI Taxonomy" id="945553"/>
    <lineage>
        <taxon>Eukaryota</taxon>
        <taxon>Fungi</taxon>
        <taxon>Dikarya</taxon>
        <taxon>Basidiomycota</taxon>
        <taxon>Agaricomycotina</taxon>
        <taxon>Agaricomycetes</taxon>
        <taxon>Agaricomycetidae</taxon>
        <taxon>Agaricales</taxon>
        <taxon>Agaricineae</taxon>
        <taxon>Strophariaceae</taxon>
        <taxon>Hypholoma</taxon>
    </lineage>
</organism>
<evidence type="ECO:0000313" key="2">
    <source>
        <dbReference type="EMBL" id="KJA17717.1"/>
    </source>
</evidence>
<feature type="region of interest" description="Disordered" evidence="1">
    <location>
        <begin position="134"/>
        <end position="177"/>
    </location>
</feature>
<keyword evidence="3" id="KW-1185">Reference proteome</keyword>
<accession>A0A0D2KSW3</accession>
<proteinExistence type="predicted"/>